<dbReference type="GO" id="GO:0000175">
    <property type="term" value="F:3'-5'-RNA exonuclease activity"/>
    <property type="evidence" value="ECO:0007669"/>
    <property type="project" value="InterPro"/>
</dbReference>
<sequence length="583" mass="66017">MKRKDEKIKMLEGNRSKLAELEKVTIEVKEDLRETKDKLIETEKECVLLQDEIKAKRDKAKQKGKQAWYYKKRSSSPGRSKVPMNTSPASETHISRITVLQRKVQDLEGLLELLQDDDIQTFEGGRYTDEICETIMELLSLNVSMSKVSTVIRLVLRKLAKKDVARMPSIGTISQFALEARHLADIEIAQSMLNNTTGTLGNCIHGDGTTKYHKKYQNWQVTLPDGTQKSFGLMEMAQGNTDAVMHSFEHKIQELVNALGAVDKGDPDRLYKELITSISATMTDQGPTMPQFSDRVESLRRTLLPEVVEHWETLPEEVQKSASDFGPFYCRMHPLINFAEEINRTLKAFEDICTDGKGTRALFSGESGATRLVRTASKAFHHRGSDKCGIEDSFTAYLEHEYDVKNYLVHYVGNRANIIFEGASALYFHIDHIVNFVGLLPDPNLLLKAVRADAMEKVFRAELKALGIFCKLVTDPLWHIVKTADNILDLNDTLHHAQTMLQRLKNDASSMLQGEAVFPSVPLKKDVLFDRLFDEESDSEIDVMCIQALELICCAVLLILESQCRDQLPGGRYWKPSKQTMDK</sequence>
<feature type="region of interest" description="Disordered" evidence="3">
    <location>
        <begin position="64"/>
        <end position="90"/>
    </location>
</feature>
<reference evidence="4" key="2">
    <citation type="submission" date="2021-01" db="UniProtKB">
        <authorList>
            <consortium name="EnsemblMetazoa"/>
        </authorList>
    </citation>
    <scope>IDENTIFICATION</scope>
</reference>
<feature type="compositionally biased region" description="Polar residues" evidence="3">
    <location>
        <begin position="75"/>
        <end position="90"/>
    </location>
</feature>
<dbReference type="GeneID" id="105441835"/>
<protein>
    <submittedName>
        <fullName evidence="4">Uncharacterized protein</fullName>
    </submittedName>
</protein>
<dbReference type="OrthoDB" id="6414146at2759"/>
<evidence type="ECO:0000256" key="2">
    <source>
        <dbReference type="SAM" id="Coils"/>
    </source>
</evidence>
<dbReference type="PANTHER" id="PTHR11046">
    <property type="entry name" value="OLIGORIBONUCLEASE, MITOCHONDRIAL"/>
    <property type="match status" value="1"/>
</dbReference>
<keyword evidence="1" id="KW-0540">Nuclease</keyword>
<dbReference type="Proteomes" id="UP000007110">
    <property type="component" value="Unassembled WGS sequence"/>
</dbReference>
<organism evidence="4 5">
    <name type="scientific">Strongylocentrotus purpuratus</name>
    <name type="common">Purple sea urchin</name>
    <dbReference type="NCBI Taxonomy" id="7668"/>
    <lineage>
        <taxon>Eukaryota</taxon>
        <taxon>Metazoa</taxon>
        <taxon>Echinodermata</taxon>
        <taxon>Eleutherozoa</taxon>
        <taxon>Echinozoa</taxon>
        <taxon>Echinoidea</taxon>
        <taxon>Euechinoidea</taxon>
        <taxon>Echinacea</taxon>
        <taxon>Camarodonta</taxon>
        <taxon>Echinidea</taxon>
        <taxon>Strongylocentrotidae</taxon>
        <taxon>Strongylocentrotus</taxon>
    </lineage>
</organism>
<keyword evidence="1" id="KW-0378">Hydrolase</keyword>
<proteinExistence type="predicted"/>
<dbReference type="KEGG" id="spu:105441835"/>
<feature type="coiled-coil region" evidence="2">
    <location>
        <begin position="18"/>
        <end position="59"/>
    </location>
</feature>
<keyword evidence="5" id="KW-1185">Reference proteome</keyword>
<accession>A0A7M7STK8</accession>
<dbReference type="AlphaFoldDB" id="A0A7M7STK8"/>
<dbReference type="InParanoid" id="A0A7M7STK8"/>
<feature type="compositionally biased region" description="Basic residues" evidence="3">
    <location>
        <begin position="64"/>
        <end position="74"/>
    </location>
</feature>
<evidence type="ECO:0000313" key="4">
    <source>
        <dbReference type="EnsemblMetazoa" id="XP_030830480"/>
    </source>
</evidence>
<evidence type="ECO:0000256" key="3">
    <source>
        <dbReference type="SAM" id="MobiDB-lite"/>
    </source>
</evidence>
<dbReference type="RefSeq" id="XP_030830480.1">
    <property type="nucleotide sequence ID" value="XM_030974620.1"/>
</dbReference>
<dbReference type="InterPro" id="IPR022894">
    <property type="entry name" value="Oligoribonuclease"/>
</dbReference>
<evidence type="ECO:0000313" key="5">
    <source>
        <dbReference type="Proteomes" id="UP000007110"/>
    </source>
</evidence>
<name>A0A7M7STK8_STRPU</name>
<dbReference type="OMA" id="KMCLERR"/>
<dbReference type="EnsemblMetazoa" id="XM_030974620">
    <property type="protein sequence ID" value="XP_030830480"/>
    <property type="gene ID" value="LOC105441835"/>
</dbReference>
<evidence type="ECO:0000256" key="1">
    <source>
        <dbReference type="ARBA" id="ARBA00022722"/>
    </source>
</evidence>
<reference evidence="5" key="1">
    <citation type="submission" date="2015-02" db="EMBL/GenBank/DDBJ databases">
        <title>Genome sequencing for Strongylocentrotus purpuratus.</title>
        <authorList>
            <person name="Murali S."/>
            <person name="Liu Y."/>
            <person name="Vee V."/>
            <person name="English A."/>
            <person name="Wang M."/>
            <person name="Skinner E."/>
            <person name="Han Y."/>
            <person name="Muzny D.M."/>
            <person name="Worley K.C."/>
            <person name="Gibbs R.A."/>
        </authorList>
    </citation>
    <scope>NUCLEOTIDE SEQUENCE</scope>
</reference>
<keyword evidence="2" id="KW-0175">Coiled coil</keyword>
<dbReference type="PANTHER" id="PTHR11046:SF29">
    <property type="match status" value="1"/>
</dbReference>